<keyword evidence="3" id="KW-0378">Hydrolase</keyword>
<gene>
    <name evidence="9" type="ORF">CALVIDRAFT_489991</name>
</gene>
<evidence type="ECO:0000256" key="1">
    <source>
        <dbReference type="ARBA" id="ARBA00004477"/>
    </source>
</evidence>
<feature type="transmembrane region" description="Helical" evidence="8">
    <location>
        <begin position="105"/>
        <end position="124"/>
    </location>
</feature>
<evidence type="ECO:0000256" key="7">
    <source>
        <dbReference type="ARBA" id="ARBA00023136"/>
    </source>
</evidence>
<evidence type="ECO:0000256" key="3">
    <source>
        <dbReference type="ARBA" id="ARBA00022801"/>
    </source>
</evidence>
<keyword evidence="4" id="KW-0256">Endoplasmic reticulum</keyword>
<evidence type="ECO:0000256" key="8">
    <source>
        <dbReference type="SAM" id="Phobius"/>
    </source>
</evidence>
<keyword evidence="2 8" id="KW-0812">Transmembrane</keyword>
<dbReference type="EMBL" id="KV417335">
    <property type="protein sequence ID" value="KZO90735.1"/>
    <property type="molecule type" value="Genomic_DNA"/>
</dbReference>
<keyword evidence="7 8" id="KW-0472">Membrane</keyword>
<evidence type="ECO:0000256" key="4">
    <source>
        <dbReference type="ARBA" id="ARBA00022824"/>
    </source>
</evidence>
<feature type="transmembrane region" description="Helical" evidence="8">
    <location>
        <begin position="288"/>
        <end position="308"/>
    </location>
</feature>
<evidence type="ECO:0000256" key="6">
    <source>
        <dbReference type="ARBA" id="ARBA00023098"/>
    </source>
</evidence>
<dbReference type="GO" id="GO:0008654">
    <property type="term" value="P:phospholipid biosynthetic process"/>
    <property type="evidence" value="ECO:0007669"/>
    <property type="project" value="TreeGrafter"/>
</dbReference>
<evidence type="ECO:0000256" key="5">
    <source>
        <dbReference type="ARBA" id="ARBA00022989"/>
    </source>
</evidence>
<accession>A0A167GN68</accession>
<feature type="transmembrane region" description="Helical" evidence="8">
    <location>
        <begin position="24"/>
        <end position="46"/>
    </location>
</feature>
<dbReference type="OrthoDB" id="5579088at2759"/>
<reference evidence="9 10" key="1">
    <citation type="journal article" date="2016" name="Mol. Biol. Evol.">
        <title>Comparative Genomics of Early-Diverging Mushroom-Forming Fungi Provides Insights into the Origins of Lignocellulose Decay Capabilities.</title>
        <authorList>
            <person name="Nagy L.G."/>
            <person name="Riley R."/>
            <person name="Tritt A."/>
            <person name="Adam C."/>
            <person name="Daum C."/>
            <person name="Floudas D."/>
            <person name="Sun H."/>
            <person name="Yadav J.S."/>
            <person name="Pangilinan J."/>
            <person name="Larsson K.H."/>
            <person name="Matsuura K."/>
            <person name="Barry K."/>
            <person name="Labutti K."/>
            <person name="Kuo R."/>
            <person name="Ohm R.A."/>
            <person name="Bhattacharya S.S."/>
            <person name="Shirouzu T."/>
            <person name="Yoshinaga Y."/>
            <person name="Martin F.M."/>
            <person name="Grigoriev I.V."/>
            <person name="Hibbett D.S."/>
        </authorList>
    </citation>
    <scope>NUCLEOTIDE SEQUENCE [LARGE SCALE GENOMIC DNA]</scope>
    <source>
        <strain evidence="9 10">TUFC12733</strain>
    </source>
</reference>
<feature type="transmembrane region" description="Helical" evidence="8">
    <location>
        <begin position="257"/>
        <end position="281"/>
    </location>
</feature>
<sequence>MPDPVTTSPTPKPPEVAGLRPRTIAAITLFSIVTLGTLYSSLLLTAQSEATVASMTASTPTHSYFANKHNLFNQLFVKWAWAWTSVAFLAHWIASPPSLKRRGSLARYTLATIAFLAFTAWFFGPAMMDRVRILSGGECVLPVPNPAAPLSTPLPGSTSTSPLAPDANFLLPVPASLCYSRTVISPESYPELFTHPDMPVPPAGFHLAPRIRKGHDVSGHIFLLTLAVLFLVDEVALSWGLIWFAKKRGVQPTTAHLWVTVGVTVLVGLWGWMVLMTSVYFHSPEEKFSGYLIGLAAYAFSQIPLPFINYLSEARS</sequence>
<dbReference type="GO" id="GO:0010945">
    <property type="term" value="F:coenzyme A diphosphatase activity"/>
    <property type="evidence" value="ECO:0007669"/>
    <property type="project" value="InterPro"/>
</dbReference>
<keyword evidence="5 8" id="KW-1133">Transmembrane helix</keyword>
<proteinExistence type="predicted"/>
<dbReference type="InterPro" id="IPR019388">
    <property type="entry name" value="FIT"/>
</dbReference>
<feature type="transmembrane region" description="Helical" evidence="8">
    <location>
        <begin position="75"/>
        <end position="93"/>
    </location>
</feature>
<dbReference type="STRING" id="1330018.A0A167GN68"/>
<dbReference type="Proteomes" id="UP000076738">
    <property type="component" value="Unassembled WGS sequence"/>
</dbReference>
<dbReference type="PANTHER" id="PTHR23129">
    <property type="entry name" value="ACYL-COENZYME A DIPHOSPHATASE FITM2"/>
    <property type="match status" value="1"/>
</dbReference>
<organism evidence="9 10">
    <name type="scientific">Calocera viscosa (strain TUFC12733)</name>
    <dbReference type="NCBI Taxonomy" id="1330018"/>
    <lineage>
        <taxon>Eukaryota</taxon>
        <taxon>Fungi</taxon>
        <taxon>Dikarya</taxon>
        <taxon>Basidiomycota</taxon>
        <taxon>Agaricomycotina</taxon>
        <taxon>Dacrymycetes</taxon>
        <taxon>Dacrymycetales</taxon>
        <taxon>Dacrymycetaceae</taxon>
        <taxon>Calocera</taxon>
    </lineage>
</organism>
<evidence type="ECO:0000313" key="10">
    <source>
        <dbReference type="Proteomes" id="UP000076738"/>
    </source>
</evidence>
<evidence type="ECO:0000256" key="2">
    <source>
        <dbReference type="ARBA" id="ARBA00022692"/>
    </source>
</evidence>
<comment type="subcellular location">
    <subcellularLocation>
        <location evidence="1">Endoplasmic reticulum membrane</location>
        <topology evidence="1">Multi-pass membrane protein</topology>
    </subcellularLocation>
</comment>
<dbReference type="AlphaFoldDB" id="A0A167GN68"/>
<dbReference type="GO" id="GO:0005789">
    <property type="term" value="C:endoplasmic reticulum membrane"/>
    <property type="evidence" value="ECO:0007669"/>
    <property type="project" value="UniProtKB-SubCell"/>
</dbReference>
<keyword evidence="6" id="KW-0443">Lipid metabolism</keyword>
<evidence type="ECO:0008006" key="11">
    <source>
        <dbReference type="Google" id="ProtNLM"/>
    </source>
</evidence>
<name>A0A167GN68_CALVF</name>
<protein>
    <recommendedName>
        <fullName evidence="11">FIT family protein scs3</fullName>
    </recommendedName>
</protein>
<dbReference type="Pfam" id="PF10261">
    <property type="entry name" value="FIT"/>
    <property type="match status" value="1"/>
</dbReference>
<dbReference type="PANTHER" id="PTHR23129:SF0">
    <property type="entry name" value="ACYL-COENZYME A DIPHOSPHATASE FITM2"/>
    <property type="match status" value="1"/>
</dbReference>
<evidence type="ECO:0000313" key="9">
    <source>
        <dbReference type="EMBL" id="KZO90735.1"/>
    </source>
</evidence>
<dbReference type="GO" id="GO:0019915">
    <property type="term" value="P:lipid storage"/>
    <property type="evidence" value="ECO:0007669"/>
    <property type="project" value="InterPro"/>
</dbReference>
<keyword evidence="10" id="KW-1185">Reference proteome</keyword>
<feature type="transmembrane region" description="Helical" evidence="8">
    <location>
        <begin position="221"/>
        <end position="245"/>
    </location>
</feature>
<dbReference type="GO" id="GO:0034389">
    <property type="term" value="P:lipid droplet organization"/>
    <property type="evidence" value="ECO:0007669"/>
    <property type="project" value="TreeGrafter"/>
</dbReference>